<dbReference type="KEGG" id="tsa:AciPR4_3352"/>
<evidence type="ECO:0000313" key="7">
    <source>
        <dbReference type="EMBL" id="ADV84106.1"/>
    </source>
</evidence>
<evidence type="ECO:0000256" key="3">
    <source>
        <dbReference type="ARBA" id="ARBA00022692"/>
    </source>
</evidence>
<feature type="transmembrane region" description="Helical" evidence="6">
    <location>
        <begin position="345"/>
        <end position="363"/>
    </location>
</feature>
<dbReference type="HOGENOM" id="CLU_028452_0_1_0"/>
<protein>
    <submittedName>
        <fullName evidence="7">L-fucose transporter</fullName>
    </submittedName>
</protein>
<dbReference type="InterPro" id="IPR005275">
    <property type="entry name" value="Lfuc_symporter_FucP"/>
</dbReference>
<feature type="transmembrane region" description="Helical" evidence="6">
    <location>
        <begin position="208"/>
        <end position="225"/>
    </location>
</feature>
<dbReference type="SUPFAM" id="SSF103473">
    <property type="entry name" value="MFS general substrate transporter"/>
    <property type="match status" value="1"/>
</dbReference>
<feature type="transmembrane region" description="Helical" evidence="6">
    <location>
        <begin position="91"/>
        <end position="113"/>
    </location>
</feature>
<feature type="transmembrane region" description="Helical" evidence="6">
    <location>
        <begin position="290"/>
        <end position="307"/>
    </location>
</feature>
<dbReference type="PANTHER" id="PTHR43702">
    <property type="entry name" value="L-FUCOSE-PROTON SYMPORTER"/>
    <property type="match status" value="1"/>
</dbReference>
<organism evidence="7 8">
    <name type="scientific">Terriglobus saanensis (strain ATCC BAA-1853 / DSM 23119 / SP1PR4)</name>
    <dbReference type="NCBI Taxonomy" id="401053"/>
    <lineage>
        <taxon>Bacteria</taxon>
        <taxon>Pseudomonadati</taxon>
        <taxon>Acidobacteriota</taxon>
        <taxon>Terriglobia</taxon>
        <taxon>Terriglobales</taxon>
        <taxon>Acidobacteriaceae</taxon>
        <taxon>Terriglobus</taxon>
    </lineage>
</organism>
<feature type="transmembrane region" description="Helical" evidence="6">
    <location>
        <begin position="60"/>
        <end position="84"/>
    </location>
</feature>
<sequence length="443" mass="47498">MQTTTHTSNPGSTSGGSIFPAGQTALFCLITAVFFFWGMSNNLSDILVQQFKKSFELSLLQAQFVQTAVFLAYGTMAIPAALFMRRFGYKAGILTGLCVFATGTLLFWPAAIIGQYAPFLVALFAAGCGQSILETACNPFIAQLGDPSTSERRLNFSQAFNPPGTITGVLVGVWFIFSGIEKKSDEIANMKAAGTYVAYLHSETLRVVPTYVVLGTVLLLLAFLISRMKFPAHLDAASGEDQGSFAALLHSPHLLLAVFVQFFNIGTQIGVWSTFIPYLKAYTSVSEKSAGYLLTGNLIAFGLGRIVSTPLMRFIRPTLMVGIYATINIVLMSICILHPGLVGAYFMIASSFFMSILFPTIFASGVKGLGRNTKLGGSLIVMAIVGGAIIPPLMGAISRSTGHVAEGYWLPAGCFALVAAYGFFGDRSRNNVVLEDVQTAEVF</sequence>
<dbReference type="Pfam" id="PF07690">
    <property type="entry name" value="MFS_1"/>
    <property type="match status" value="1"/>
</dbReference>
<feature type="transmembrane region" description="Helical" evidence="6">
    <location>
        <begin position="407"/>
        <end position="424"/>
    </location>
</feature>
<proteinExistence type="predicted"/>
<dbReference type="Gene3D" id="1.20.1250.20">
    <property type="entry name" value="MFS general substrate transporter like domains"/>
    <property type="match status" value="2"/>
</dbReference>
<dbReference type="GO" id="GO:0005886">
    <property type="term" value="C:plasma membrane"/>
    <property type="evidence" value="ECO:0007669"/>
    <property type="project" value="UniProtKB-SubCell"/>
</dbReference>
<dbReference type="RefSeq" id="WP_013569837.1">
    <property type="nucleotide sequence ID" value="NC_014963.1"/>
</dbReference>
<accession>E8V8R9</accession>
<dbReference type="Proteomes" id="UP000006844">
    <property type="component" value="Chromosome"/>
</dbReference>
<feature type="transmembrane region" description="Helical" evidence="6">
    <location>
        <begin position="254"/>
        <end position="278"/>
    </location>
</feature>
<keyword evidence="5 6" id="KW-0472">Membrane</keyword>
<dbReference type="AlphaFoldDB" id="E8V8R9"/>
<evidence type="ECO:0000256" key="1">
    <source>
        <dbReference type="ARBA" id="ARBA00004429"/>
    </source>
</evidence>
<gene>
    <name evidence="7" type="ordered locus">AciPR4_3352</name>
</gene>
<reference evidence="7 8" key="1">
    <citation type="journal article" date="2012" name="Stand. Genomic Sci.">
        <title>Complete genome sequence of Terriglobus saanensis type strain SP1PR4(T), an Acidobacteria from tundra soil.</title>
        <authorList>
            <person name="Rawat S.R."/>
            <person name="Mannisto M.K."/>
            <person name="Starovoytov V."/>
            <person name="Goodwin L."/>
            <person name="Nolan M."/>
            <person name="Hauser L."/>
            <person name="Land M."/>
            <person name="Davenport K.W."/>
            <person name="Woyke T."/>
            <person name="Haggblom M.M."/>
        </authorList>
    </citation>
    <scope>NUCLEOTIDE SEQUENCE</scope>
    <source>
        <strain evidence="8">ATCC BAA-1853 / DSM 23119 / SP1PR4</strain>
    </source>
</reference>
<dbReference type="STRING" id="401053.AciPR4_3352"/>
<evidence type="ECO:0000256" key="6">
    <source>
        <dbReference type="SAM" id="Phobius"/>
    </source>
</evidence>
<feature type="transmembrane region" description="Helical" evidence="6">
    <location>
        <begin position="21"/>
        <end position="40"/>
    </location>
</feature>
<comment type="subcellular location">
    <subcellularLocation>
        <location evidence="1">Cell inner membrane</location>
        <topology evidence="1">Multi-pass membrane protein</topology>
    </subcellularLocation>
</comment>
<feature type="transmembrane region" description="Helical" evidence="6">
    <location>
        <begin position="375"/>
        <end position="395"/>
    </location>
</feature>
<evidence type="ECO:0000256" key="2">
    <source>
        <dbReference type="ARBA" id="ARBA00022475"/>
    </source>
</evidence>
<feature type="transmembrane region" description="Helical" evidence="6">
    <location>
        <begin position="319"/>
        <end position="339"/>
    </location>
</feature>
<dbReference type="OrthoDB" id="9795150at2"/>
<dbReference type="GO" id="GO:0015535">
    <property type="term" value="F:fucose:proton symporter activity"/>
    <property type="evidence" value="ECO:0007669"/>
    <property type="project" value="InterPro"/>
</dbReference>
<dbReference type="EMBL" id="CP002467">
    <property type="protein sequence ID" value="ADV84106.1"/>
    <property type="molecule type" value="Genomic_DNA"/>
</dbReference>
<dbReference type="PANTHER" id="PTHR43702:SF11">
    <property type="entry name" value="L-FUCOSE-PROTON SYMPORTER"/>
    <property type="match status" value="1"/>
</dbReference>
<evidence type="ECO:0000256" key="5">
    <source>
        <dbReference type="ARBA" id="ARBA00023136"/>
    </source>
</evidence>
<dbReference type="InterPro" id="IPR011701">
    <property type="entry name" value="MFS"/>
</dbReference>
<keyword evidence="2" id="KW-1003">Cell membrane</keyword>
<evidence type="ECO:0000313" key="8">
    <source>
        <dbReference type="Proteomes" id="UP000006844"/>
    </source>
</evidence>
<keyword evidence="4 6" id="KW-1133">Transmembrane helix</keyword>
<evidence type="ECO:0000256" key="4">
    <source>
        <dbReference type="ARBA" id="ARBA00022989"/>
    </source>
</evidence>
<dbReference type="CDD" id="cd17394">
    <property type="entry name" value="MFS_FucP_like"/>
    <property type="match status" value="1"/>
</dbReference>
<name>E8V8R9_TERSS</name>
<dbReference type="InterPro" id="IPR050375">
    <property type="entry name" value="MFS_TsgA-like"/>
</dbReference>
<dbReference type="eggNOG" id="COG0738">
    <property type="taxonomic scope" value="Bacteria"/>
</dbReference>
<dbReference type="InterPro" id="IPR036259">
    <property type="entry name" value="MFS_trans_sf"/>
</dbReference>
<keyword evidence="3 6" id="KW-0812">Transmembrane</keyword>
<keyword evidence="8" id="KW-1185">Reference proteome</keyword>
<dbReference type="NCBIfam" id="TIGR00885">
    <property type="entry name" value="fucP"/>
    <property type="match status" value="1"/>
</dbReference>